<evidence type="ECO:0000313" key="1">
    <source>
        <dbReference type="EMBL" id="KAJ0051452.1"/>
    </source>
</evidence>
<name>A0ACC0ZHE2_9ROSI</name>
<protein>
    <submittedName>
        <fullName evidence="1">Uncharacterized protein</fullName>
    </submittedName>
</protein>
<evidence type="ECO:0000313" key="2">
    <source>
        <dbReference type="Proteomes" id="UP001163603"/>
    </source>
</evidence>
<organism evidence="1 2">
    <name type="scientific">Pistacia integerrima</name>
    <dbReference type="NCBI Taxonomy" id="434235"/>
    <lineage>
        <taxon>Eukaryota</taxon>
        <taxon>Viridiplantae</taxon>
        <taxon>Streptophyta</taxon>
        <taxon>Embryophyta</taxon>
        <taxon>Tracheophyta</taxon>
        <taxon>Spermatophyta</taxon>
        <taxon>Magnoliopsida</taxon>
        <taxon>eudicotyledons</taxon>
        <taxon>Gunneridae</taxon>
        <taxon>Pentapetalae</taxon>
        <taxon>rosids</taxon>
        <taxon>malvids</taxon>
        <taxon>Sapindales</taxon>
        <taxon>Anacardiaceae</taxon>
        <taxon>Pistacia</taxon>
    </lineage>
</organism>
<dbReference type="Proteomes" id="UP001163603">
    <property type="component" value="Chromosome 1"/>
</dbReference>
<dbReference type="EMBL" id="CM047736">
    <property type="protein sequence ID" value="KAJ0051452.1"/>
    <property type="molecule type" value="Genomic_DNA"/>
</dbReference>
<gene>
    <name evidence="1" type="ORF">Pint_00568</name>
</gene>
<proteinExistence type="predicted"/>
<comment type="caution">
    <text evidence="1">The sequence shown here is derived from an EMBL/GenBank/DDBJ whole genome shotgun (WGS) entry which is preliminary data.</text>
</comment>
<sequence length="902" mass="99035">MAKRRERRVAQSSDRRKSRVESSSRLDQFGDSVTDRKLITIFVLFFIVIPAVSIFLYCFKYAPHSSPAISHVHQRGLIKTDVNYQEILTDNSKVSENVSHRHYTYPVLAYITPWNSKGYEIAKKFNSKFTHLSPVWYDIKSQGTSLILEGRHNADKGWISELRMKGDALVLPRFVLEAFPRDLLRKKKLRDKAIELILTECKELEYDGIVLESWSRWAAYGILHDPDMRNMALEFIKQLGHALHSVNSVRNSEQHLQLVYVIGPPHSEKLQAHDFGPEDLQSLTDAVDGFSLMTYDFSGPHNPGPNAPLKWIRSILQLLLGSPRNGVQSLARKIFLGINFYGNDFILAGGSGGGAITGTDYLHLLEKHRPVLQWEKNIGEHFFIYSDEKNGKHAVFYPSLMSVSLRLEEARLWGTGLSIWEIGQASQIATFDAKACHPEIKTNSLCITWWFNLLHQFFKSQKDSVLLSYAMEALNAASLTPISVLFERRTEPRKIQSLSTTSLSKLSTSRESLTRSVHGGLVLVSAVLGTGLAKALTYEEALQQSTSSSTSDGDVSGILDSVISFGTDNPAIIAGGVTILAVPLILSLVLKKPKPWGVESAKTAYAKIGEDGSAQLLDIRPPPEFRQVGSPDVRGLGKKPVSIVYKGEDKPGFLKKLSLKFKDPENTTLFILDKFDGNSELVAELVTVNGFKAAYAIKDGAEGPRGWMNSGLPWIQPKKALSLDLSSLTESIGGVIGEGSDGLPVTLGIAAAAATGLGLLAFTEIETVLQLLGSAAIVQLVGKKLLFAEDRKQTLQQVDEFLDTKIAPKELVDDIKEIGKALLPTPVTSKGLPAPAEANPASASVESTEQKAEAAVEPSPQINSVLKTEVKAESLPGIPRPLSPYPSYPDFKPPTSPTPLQP</sequence>
<accession>A0ACC0ZHE2</accession>
<keyword evidence="2" id="KW-1185">Reference proteome</keyword>
<reference evidence="2" key="1">
    <citation type="journal article" date="2023" name="G3 (Bethesda)">
        <title>Genome assembly and association tests identify interacting loci associated with vigor, precocity, and sex in interspecific pistachio rootstocks.</title>
        <authorList>
            <person name="Palmer W."/>
            <person name="Jacygrad E."/>
            <person name="Sagayaradj S."/>
            <person name="Cavanaugh K."/>
            <person name="Han R."/>
            <person name="Bertier L."/>
            <person name="Beede B."/>
            <person name="Kafkas S."/>
            <person name="Golino D."/>
            <person name="Preece J."/>
            <person name="Michelmore R."/>
        </authorList>
    </citation>
    <scope>NUCLEOTIDE SEQUENCE [LARGE SCALE GENOMIC DNA]</scope>
</reference>